<dbReference type="Proteomes" id="UP000075591">
    <property type="component" value="Unassembled WGS sequence"/>
</dbReference>
<dbReference type="PATRIC" id="fig|1396.432.peg.2493"/>
<evidence type="ECO:0000313" key="1">
    <source>
        <dbReference type="EMBL" id="KXX87191.1"/>
    </source>
</evidence>
<name>A0A150AX52_BACCE</name>
<protein>
    <submittedName>
        <fullName evidence="1">Uncharacterized protein</fullName>
    </submittedName>
</protein>
<gene>
    <name evidence="1" type="ORF">AT274_04435</name>
</gene>
<dbReference type="AlphaFoldDB" id="A0A150AX52"/>
<dbReference type="RefSeq" id="WP_000483457.1">
    <property type="nucleotide sequence ID" value="NZ_JAPJMG010000006.1"/>
</dbReference>
<dbReference type="EMBL" id="LOMT01000138">
    <property type="protein sequence ID" value="KXX87191.1"/>
    <property type="molecule type" value="Genomic_DNA"/>
</dbReference>
<organism evidence="1 2">
    <name type="scientific">Bacillus cereus</name>
    <dbReference type="NCBI Taxonomy" id="1396"/>
    <lineage>
        <taxon>Bacteria</taxon>
        <taxon>Bacillati</taxon>
        <taxon>Bacillota</taxon>
        <taxon>Bacilli</taxon>
        <taxon>Bacillales</taxon>
        <taxon>Bacillaceae</taxon>
        <taxon>Bacillus</taxon>
        <taxon>Bacillus cereus group</taxon>
    </lineage>
</organism>
<proteinExistence type="predicted"/>
<sequence length="63" mass="7420">MFNTKEAELYKRITELEKDLAVEQAIQKEFRTNCQAGQEFLAKQINKLNTDKNVQKDENEVMN</sequence>
<accession>A0A150AX52</accession>
<reference evidence="1 2" key="1">
    <citation type="submission" date="2015-12" db="EMBL/GenBank/DDBJ databases">
        <title>Bacillus cereus Group isolate.</title>
        <authorList>
            <person name="Kovac J."/>
        </authorList>
    </citation>
    <scope>NUCLEOTIDE SEQUENCE [LARGE SCALE GENOMIC DNA]</scope>
    <source>
        <strain evidence="1 2">FSL W8-0275</strain>
    </source>
</reference>
<comment type="caution">
    <text evidence="1">The sequence shown here is derived from an EMBL/GenBank/DDBJ whole genome shotgun (WGS) entry which is preliminary data.</text>
</comment>
<evidence type="ECO:0000313" key="2">
    <source>
        <dbReference type="Proteomes" id="UP000075591"/>
    </source>
</evidence>